<accession>A0AAW7ZJE7</accession>
<feature type="DNA-binding region" description="H-T-H motif" evidence="2">
    <location>
        <begin position="27"/>
        <end position="46"/>
    </location>
</feature>
<dbReference type="PANTHER" id="PTHR43479:SF11">
    <property type="entry name" value="ACREF_ENVCD OPERON REPRESSOR-RELATED"/>
    <property type="match status" value="1"/>
</dbReference>
<dbReference type="PROSITE" id="PS01081">
    <property type="entry name" value="HTH_TETR_1"/>
    <property type="match status" value="1"/>
</dbReference>
<dbReference type="InterPro" id="IPR009057">
    <property type="entry name" value="Homeodomain-like_sf"/>
</dbReference>
<proteinExistence type="predicted"/>
<feature type="domain" description="HTH tetR-type" evidence="3">
    <location>
        <begin position="4"/>
        <end position="64"/>
    </location>
</feature>
<sequence>MTKGSKKDLIADSALTCFLNSGYNSTSVDEIVKVSGVSKGGIYWHFKSKEDIFIYIIERQMNHWLTQYLSSLDESDSVFDKLTKYLDHHLQKLDTPILAVMSEFFMQTKDPEVINKLHRLAINRETILREIVAEAVRTGEFNEPDINAATSALVALIDGYMHQWMIKKDKQALEHNLRVALKIIIKGLQ</sequence>
<dbReference type="Pfam" id="PF08360">
    <property type="entry name" value="TetR_C_5"/>
    <property type="match status" value="1"/>
</dbReference>
<evidence type="ECO:0000256" key="1">
    <source>
        <dbReference type="ARBA" id="ARBA00023125"/>
    </source>
</evidence>
<dbReference type="Gene3D" id="1.10.10.60">
    <property type="entry name" value="Homeodomain-like"/>
    <property type="match status" value="1"/>
</dbReference>
<dbReference type="InterPro" id="IPR013571">
    <property type="entry name" value="Tscrpt_reg_QacR_C"/>
</dbReference>
<reference evidence="4" key="1">
    <citation type="journal article" date="2023" name="J. Hazard. Mater.">
        <title>Anaerobic biodegradation of pyrene and benzo[a]pyrene by a new sulfate-reducing Desulforamulus aquiferis strain DSA.</title>
        <authorList>
            <person name="Zhang Z."/>
            <person name="Sun J."/>
            <person name="Gong X."/>
            <person name="Wang C."/>
            <person name="Wang H."/>
        </authorList>
    </citation>
    <scope>NUCLEOTIDE SEQUENCE</scope>
    <source>
        <strain evidence="4">DSA</strain>
    </source>
</reference>
<dbReference type="RefSeq" id="WP_304545747.1">
    <property type="nucleotide sequence ID" value="NZ_JARPTC010000038.1"/>
</dbReference>
<keyword evidence="1 2" id="KW-0238">DNA-binding</keyword>
<evidence type="ECO:0000313" key="5">
    <source>
        <dbReference type="Proteomes" id="UP001172911"/>
    </source>
</evidence>
<evidence type="ECO:0000256" key="2">
    <source>
        <dbReference type="PROSITE-ProRule" id="PRU00335"/>
    </source>
</evidence>
<keyword evidence="5" id="KW-1185">Reference proteome</keyword>
<dbReference type="InterPro" id="IPR036271">
    <property type="entry name" value="Tet_transcr_reg_TetR-rel_C_sf"/>
</dbReference>
<dbReference type="InterPro" id="IPR001647">
    <property type="entry name" value="HTH_TetR"/>
</dbReference>
<dbReference type="PANTHER" id="PTHR43479">
    <property type="entry name" value="ACREF/ENVCD OPERON REPRESSOR-RELATED"/>
    <property type="match status" value="1"/>
</dbReference>
<dbReference type="AlphaFoldDB" id="A0AAW7ZJE7"/>
<dbReference type="GO" id="GO:0003700">
    <property type="term" value="F:DNA-binding transcription factor activity"/>
    <property type="evidence" value="ECO:0007669"/>
    <property type="project" value="InterPro"/>
</dbReference>
<dbReference type="Gene3D" id="1.10.357.10">
    <property type="entry name" value="Tetracycline Repressor, domain 2"/>
    <property type="match status" value="1"/>
</dbReference>
<dbReference type="PRINTS" id="PR00455">
    <property type="entry name" value="HTHTETR"/>
</dbReference>
<dbReference type="GO" id="GO:0045892">
    <property type="term" value="P:negative regulation of DNA-templated transcription"/>
    <property type="evidence" value="ECO:0007669"/>
    <property type="project" value="InterPro"/>
</dbReference>
<dbReference type="GO" id="GO:0003677">
    <property type="term" value="F:DNA binding"/>
    <property type="evidence" value="ECO:0007669"/>
    <property type="project" value="UniProtKB-UniRule"/>
</dbReference>
<dbReference type="EMBL" id="JARPTC010000038">
    <property type="protein sequence ID" value="MDO7789161.1"/>
    <property type="molecule type" value="Genomic_DNA"/>
</dbReference>
<evidence type="ECO:0000259" key="3">
    <source>
        <dbReference type="PROSITE" id="PS50977"/>
    </source>
</evidence>
<dbReference type="Proteomes" id="UP001172911">
    <property type="component" value="Unassembled WGS sequence"/>
</dbReference>
<dbReference type="SUPFAM" id="SSF46689">
    <property type="entry name" value="Homeodomain-like"/>
    <property type="match status" value="1"/>
</dbReference>
<gene>
    <name evidence="4" type="ORF">P6N53_18275</name>
</gene>
<dbReference type="PROSITE" id="PS50977">
    <property type="entry name" value="HTH_TETR_2"/>
    <property type="match status" value="1"/>
</dbReference>
<reference evidence="4" key="2">
    <citation type="submission" date="2023-03" db="EMBL/GenBank/DDBJ databases">
        <authorList>
            <person name="Zhang Z."/>
        </authorList>
    </citation>
    <scope>NUCLEOTIDE SEQUENCE</scope>
    <source>
        <strain evidence="4">DSA</strain>
    </source>
</reference>
<organism evidence="4 5">
    <name type="scientific">Desulforamulus aquiferis</name>
    <dbReference type="NCBI Taxonomy" id="1397668"/>
    <lineage>
        <taxon>Bacteria</taxon>
        <taxon>Bacillati</taxon>
        <taxon>Bacillota</taxon>
        <taxon>Clostridia</taxon>
        <taxon>Eubacteriales</taxon>
        <taxon>Peptococcaceae</taxon>
        <taxon>Desulforamulus</taxon>
    </lineage>
</organism>
<name>A0AAW7ZJE7_9FIRM</name>
<protein>
    <submittedName>
        <fullName evidence="4">TetR/AcrR family transcriptional regulator</fullName>
    </submittedName>
</protein>
<dbReference type="InterPro" id="IPR050624">
    <property type="entry name" value="HTH-type_Tx_Regulator"/>
</dbReference>
<comment type="caution">
    <text evidence="4">The sequence shown here is derived from an EMBL/GenBank/DDBJ whole genome shotgun (WGS) entry which is preliminary data.</text>
</comment>
<evidence type="ECO:0000313" key="4">
    <source>
        <dbReference type="EMBL" id="MDO7789161.1"/>
    </source>
</evidence>
<dbReference type="Pfam" id="PF00440">
    <property type="entry name" value="TetR_N"/>
    <property type="match status" value="1"/>
</dbReference>
<dbReference type="SUPFAM" id="SSF48498">
    <property type="entry name" value="Tetracyclin repressor-like, C-terminal domain"/>
    <property type="match status" value="1"/>
</dbReference>
<dbReference type="InterPro" id="IPR023772">
    <property type="entry name" value="DNA-bd_HTH_TetR-type_CS"/>
</dbReference>